<accession>A0A9P6V083</accession>
<keyword evidence="5 10" id="KW-0472">Membrane</keyword>
<feature type="compositionally biased region" description="Polar residues" evidence="9">
    <location>
        <begin position="1144"/>
        <end position="1154"/>
    </location>
</feature>
<comment type="subcellular location">
    <subcellularLocation>
        <location evidence="1">Membrane</location>
        <topology evidence="1">Multi-pass membrane protein</topology>
    </subcellularLocation>
</comment>
<comment type="caution">
    <text evidence="12">The sequence shown here is derived from an EMBL/GenBank/DDBJ whole genome shotgun (WGS) entry which is preliminary data.</text>
</comment>
<evidence type="ECO:0000259" key="11">
    <source>
        <dbReference type="PROSITE" id="PS50259"/>
    </source>
</evidence>
<keyword evidence="13" id="KW-1185">Reference proteome</keyword>
<evidence type="ECO:0000256" key="6">
    <source>
        <dbReference type="ARBA" id="ARBA00023170"/>
    </source>
</evidence>
<evidence type="ECO:0000256" key="3">
    <source>
        <dbReference type="ARBA" id="ARBA00022989"/>
    </source>
</evidence>
<feature type="compositionally biased region" description="Polar residues" evidence="9">
    <location>
        <begin position="1490"/>
        <end position="1502"/>
    </location>
</feature>
<dbReference type="GO" id="GO:0007214">
    <property type="term" value="P:gamma-aminobutyric acid signaling pathway"/>
    <property type="evidence" value="ECO:0007669"/>
    <property type="project" value="TreeGrafter"/>
</dbReference>
<dbReference type="EMBL" id="JAAAIP010000027">
    <property type="protein sequence ID" value="KAG0328841.1"/>
    <property type="molecule type" value="Genomic_DNA"/>
</dbReference>
<dbReference type="InterPro" id="IPR001828">
    <property type="entry name" value="ANF_lig-bd_rcpt"/>
</dbReference>
<feature type="compositionally biased region" description="Polar residues" evidence="9">
    <location>
        <begin position="1445"/>
        <end position="1466"/>
    </location>
</feature>
<evidence type="ECO:0000313" key="12">
    <source>
        <dbReference type="EMBL" id="KAG0328841.1"/>
    </source>
</evidence>
<feature type="compositionally biased region" description="Polar residues" evidence="9">
    <location>
        <begin position="1310"/>
        <end position="1324"/>
    </location>
</feature>
<evidence type="ECO:0000256" key="7">
    <source>
        <dbReference type="ARBA" id="ARBA00023180"/>
    </source>
</evidence>
<keyword evidence="7" id="KW-0325">Glycoprotein</keyword>
<feature type="transmembrane region" description="Helical" evidence="10">
    <location>
        <begin position="586"/>
        <end position="606"/>
    </location>
</feature>
<dbReference type="InterPro" id="IPR028082">
    <property type="entry name" value="Peripla_BP_I"/>
</dbReference>
<evidence type="ECO:0000313" key="13">
    <source>
        <dbReference type="Proteomes" id="UP000738325"/>
    </source>
</evidence>
<keyword evidence="3 10" id="KW-1133">Transmembrane helix</keyword>
<dbReference type="Proteomes" id="UP000738325">
    <property type="component" value="Unassembled WGS sequence"/>
</dbReference>
<feature type="transmembrane region" description="Helical" evidence="10">
    <location>
        <begin position="463"/>
        <end position="484"/>
    </location>
</feature>
<keyword evidence="6" id="KW-0675">Receptor</keyword>
<feature type="transmembrane region" description="Helical" evidence="10">
    <location>
        <begin position="396"/>
        <end position="420"/>
    </location>
</feature>
<feature type="transmembrane region" description="Helical" evidence="10">
    <location>
        <begin position="552"/>
        <end position="574"/>
    </location>
</feature>
<keyword evidence="8" id="KW-0807">Transducer</keyword>
<dbReference type="InterPro" id="IPR017978">
    <property type="entry name" value="GPCR_3_C"/>
</dbReference>
<feature type="region of interest" description="Disordered" evidence="9">
    <location>
        <begin position="1232"/>
        <end position="1339"/>
    </location>
</feature>
<feature type="region of interest" description="Disordered" evidence="9">
    <location>
        <begin position="1445"/>
        <end position="1502"/>
    </location>
</feature>
<feature type="compositionally biased region" description="Acidic residues" evidence="9">
    <location>
        <begin position="814"/>
        <end position="825"/>
    </location>
</feature>
<evidence type="ECO:0000256" key="1">
    <source>
        <dbReference type="ARBA" id="ARBA00004141"/>
    </source>
</evidence>
<feature type="region of interest" description="Disordered" evidence="9">
    <location>
        <begin position="1019"/>
        <end position="1052"/>
    </location>
</feature>
<evidence type="ECO:0000256" key="4">
    <source>
        <dbReference type="ARBA" id="ARBA00023040"/>
    </source>
</evidence>
<feature type="region of interest" description="Disordered" evidence="9">
    <location>
        <begin position="1101"/>
        <end position="1154"/>
    </location>
</feature>
<evidence type="ECO:0000256" key="9">
    <source>
        <dbReference type="SAM" id="MobiDB-lite"/>
    </source>
</evidence>
<keyword evidence="4" id="KW-0297">G-protein coupled receptor</keyword>
<feature type="region of interest" description="Disordered" evidence="9">
    <location>
        <begin position="754"/>
        <end position="864"/>
    </location>
</feature>
<feature type="compositionally biased region" description="Polar residues" evidence="9">
    <location>
        <begin position="1029"/>
        <end position="1042"/>
    </location>
</feature>
<evidence type="ECO:0000256" key="10">
    <source>
        <dbReference type="SAM" id="Phobius"/>
    </source>
</evidence>
<feature type="compositionally biased region" description="Basic and acidic residues" evidence="9">
    <location>
        <begin position="826"/>
        <end position="837"/>
    </location>
</feature>
<dbReference type="PROSITE" id="PS50259">
    <property type="entry name" value="G_PROTEIN_RECEP_F3_4"/>
    <property type="match status" value="1"/>
</dbReference>
<protein>
    <recommendedName>
        <fullName evidence="11">G-protein coupled receptors family 3 profile domain-containing protein</fullName>
    </recommendedName>
</protein>
<dbReference type="GO" id="GO:0004965">
    <property type="term" value="F:G protein-coupled GABA receptor activity"/>
    <property type="evidence" value="ECO:0007669"/>
    <property type="project" value="InterPro"/>
</dbReference>
<feature type="transmembrane region" description="Helical" evidence="10">
    <location>
        <begin position="432"/>
        <end position="451"/>
    </location>
</feature>
<organism evidence="12 13">
    <name type="scientific">Dissophora globulifera</name>
    <dbReference type="NCBI Taxonomy" id="979702"/>
    <lineage>
        <taxon>Eukaryota</taxon>
        <taxon>Fungi</taxon>
        <taxon>Fungi incertae sedis</taxon>
        <taxon>Mucoromycota</taxon>
        <taxon>Mortierellomycotina</taxon>
        <taxon>Mortierellomycetes</taxon>
        <taxon>Mortierellales</taxon>
        <taxon>Mortierellaceae</taxon>
        <taxon>Dissophora</taxon>
    </lineage>
</organism>
<evidence type="ECO:0000256" key="8">
    <source>
        <dbReference type="ARBA" id="ARBA00023224"/>
    </source>
</evidence>
<sequence>MSLAPAPSAYVPGATQGPGRDVFDPPYHTPGLTDQELNETWWGLPNTLKIGILLPFTPIANFGYRSNISRISLSVLRMAQRDMNEQQVIPVPGIMDYLRAIFEVIIYYGWSKISILHTTDLSGQLAEKAFSAWCNIQKINVLISPIQPPDDPDQFDTVARAAVNIIRNSDTRIHVLIAPRPNQLNLLSVIRDVGLFNPHHVWLTTIDISNSIATLPNPSSFNGLIMADALWNLPGLPAFEQFEKEWVALNTTEYPMAGNPQLTWHETFAYTCMEVIVRGYRDLVLTAMNITDEAVRNATLLEIRQGKRSQELTKAYLAARVDSTPIGNFTITKEGDPRQPRISIMSFQNHTSVPNGAYVNGTLNITNPIRFNNGGTGVPLDSPSWDELKPSISDPFGIVITTLGAILAFMILTTGAVVIWNRENIIVKSASPLFCILELTGLLLTLSFLFFRAEVPSDGACRVGLMVTVLGLTINLSALVVKNYRIYRIFNTVSVINHAVSTQYLVRVISIPIILTLIPCIVHLFINNLEPTLIRTNNGEYWVACRSDSSQVVWGVLIGFVPGVMILFGVYLAFKTRNVTRLWNEARSIALTIYIVTFFVILIIIVTSFDWSLYQITFHVTMVCILVSSFLEYVILFYPKLQNLRLQKRGMHVAAGREADFMENFMGGHGPGPRARLNGDTFMRQLDPGYNEFSRGGNDRVGGLGYDSMYGGGGGGGGRMGVSPTSENDSSLDMQGVPNISDLASSYPFGQLSGEGSSELITSPVHRPTVYGTSSLTNRHRRNNNYNGSRNNTNSSGNLHAIGNGLNSGGNVSGEDDHEMEELDLSDPHTLRADRQSRNTGGGGKSGHGNIRPKIGGYHTFGLPSSMRADPNFQPPEFQQPDLHEILMSEPNRASGRGNVGLLSADGFPGGFRSSHRPSATSLDPEESMFPRFQRQGSGFITRHPLLQSGLNSRRETKMNSYTVTVPVQRHRWYILRLLAQWRMSRIVFVPYSKLLVILDLETEKSSSLILHSIEPGYSHSDSYRPKSPKSNTNTSNIQPKSSGMRESESTVALGQTTNQIATPGLQNPLLCLPLETQHQLPLTGEAGPSKFTLTAGQYLNDAESPPSRHSTAIDHSGVAEGQGPHDQVVEEEAMDPTREDASKGQSPTKSSFGRMNTVKKLSVYLGLDIRNMDGVIESEDQEGIKGIMSDYVVRIISIHNEVWRVQLPDQETMNHWIDLGQQIKDENWITRPIASSGSGNRSSNRSANRSARNSYSAGAGCHRGSVDGPFGFPPFQGRTSVRMGLGRDDDDDMRYDFRPPNRDRESRTHPLQTPVGSHCSVPSTADPMDSTLGPPLPPPLISERMHSDITETSVSMWASESERELSRARAAKINQQMRESSRYAPLRGMIHGGGGIGGKTSRRPSSPSVVDSNSSKTGKPFLRRIPRAGSLSYIHRFPTRLRNSTAGRLETSSQMDTGSNTTDFPFSTAGSTSHNTSSSSGVMPAALGNSDTSNSTQSLTVPPPQIQISSPNGVWGQVSMQDALAETNIAYHDGQHAIYRGTTPDYGQQEFRHSNHLQYNYNRKRNSQGNISVVGSQSGSVDGQSGFGGTLGAGDIIREQDFYNPGSPEWHLTSSDLEKLEADHGTYLKNRSSESGNEDLSIAVANMESKARHDRSLRPSAHLSAEDAELPLQQPQRLLIQQQHLPQISITEPPSDTPNNSLSCPAAIPTAGTLASFEDPTIAESPAENSRSAMRLIPATRDVPMELQEVGRVDSPTLGSFHPVSHQAMHMTPSIFSKISVNDEDECLEGDEERF</sequence>
<evidence type="ECO:0000256" key="2">
    <source>
        <dbReference type="ARBA" id="ARBA00022692"/>
    </source>
</evidence>
<feature type="transmembrane region" description="Helical" evidence="10">
    <location>
        <begin position="504"/>
        <end position="526"/>
    </location>
</feature>
<dbReference type="Pfam" id="PF01094">
    <property type="entry name" value="ANF_receptor"/>
    <property type="match status" value="1"/>
</dbReference>
<dbReference type="Pfam" id="PF00003">
    <property type="entry name" value="7tm_3"/>
    <property type="match status" value="1"/>
</dbReference>
<feature type="region of interest" description="Disordered" evidence="9">
    <location>
        <begin position="1"/>
        <end position="28"/>
    </location>
</feature>
<feature type="compositionally biased region" description="Basic and acidic residues" evidence="9">
    <location>
        <begin position="1295"/>
        <end position="1309"/>
    </location>
</feature>
<proteinExistence type="predicted"/>
<dbReference type="PANTHER" id="PTHR10519">
    <property type="entry name" value="GABA-B RECEPTOR"/>
    <property type="match status" value="1"/>
</dbReference>
<reference evidence="12" key="1">
    <citation type="journal article" date="2020" name="Fungal Divers.">
        <title>Resolving the Mortierellaceae phylogeny through synthesis of multi-gene phylogenetics and phylogenomics.</title>
        <authorList>
            <person name="Vandepol N."/>
            <person name="Liber J."/>
            <person name="Desiro A."/>
            <person name="Na H."/>
            <person name="Kennedy M."/>
            <person name="Barry K."/>
            <person name="Grigoriev I.V."/>
            <person name="Miller A.N."/>
            <person name="O'Donnell K."/>
            <person name="Stajich J.E."/>
            <person name="Bonito G."/>
        </authorList>
    </citation>
    <scope>NUCLEOTIDE SEQUENCE</scope>
    <source>
        <strain evidence="12">REB-010B</strain>
    </source>
</reference>
<feature type="compositionally biased region" description="Low complexity" evidence="9">
    <location>
        <begin position="1236"/>
        <end position="1261"/>
    </location>
</feature>
<feature type="domain" description="G-protein coupled receptors family 3 profile" evidence="11">
    <location>
        <begin position="396"/>
        <end position="647"/>
    </location>
</feature>
<feature type="region of interest" description="Disordered" evidence="9">
    <location>
        <begin position="1377"/>
        <end position="1425"/>
    </location>
</feature>
<dbReference type="Gene3D" id="3.40.50.2300">
    <property type="match status" value="1"/>
</dbReference>
<gene>
    <name evidence="12" type="ORF">BGZ99_004329</name>
</gene>
<dbReference type="InterPro" id="IPR002455">
    <property type="entry name" value="GPCR3_GABA-B"/>
</dbReference>
<dbReference type="SUPFAM" id="SSF53822">
    <property type="entry name" value="Periplasmic binding protein-like I"/>
    <property type="match status" value="1"/>
</dbReference>
<keyword evidence="2 10" id="KW-0812">Transmembrane</keyword>
<dbReference type="GO" id="GO:0038039">
    <property type="term" value="C:G protein-coupled receptor heterodimeric complex"/>
    <property type="evidence" value="ECO:0007669"/>
    <property type="project" value="TreeGrafter"/>
</dbReference>
<name>A0A9P6V083_9FUNG</name>
<dbReference type="CDD" id="cd15047">
    <property type="entry name" value="7tmC_GABA-B-like"/>
    <property type="match status" value="1"/>
</dbReference>
<dbReference type="PANTHER" id="PTHR10519:SF20">
    <property type="entry name" value="G-PROTEIN COUPLED RECEPTOR 156-RELATED"/>
    <property type="match status" value="1"/>
</dbReference>
<feature type="compositionally biased region" description="Low complexity" evidence="9">
    <location>
        <begin position="1468"/>
        <end position="1481"/>
    </location>
</feature>
<feature type="compositionally biased region" description="Low complexity" evidence="9">
    <location>
        <begin position="1404"/>
        <end position="1416"/>
    </location>
</feature>
<evidence type="ECO:0000256" key="5">
    <source>
        <dbReference type="ARBA" id="ARBA00023136"/>
    </source>
</evidence>
<feature type="compositionally biased region" description="Low complexity" evidence="9">
    <location>
        <begin position="784"/>
        <end position="798"/>
    </location>
</feature>
<dbReference type="OrthoDB" id="2157358at2759"/>